<dbReference type="InterPro" id="IPR036458">
    <property type="entry name" value="Na:dicarbo_symporter_sf"/>
</dbReference>
<dbReference type="GO" id="GO:0015293">
    <property type="term" value="F:symporter activity"/>
    <property type="evidence" value="ECO:0007669"/>
    <property type="project" value="InterPro"/>
</dbReference>
<keyword evidence="4 6" id="KW-1133">Transmembrane helix</keyword>
<evidence type="ECO:0000256" key="5">
    <source>
        <dbReference type="ARBA" id="ARBA00023136"/>
    </source>
</evidence>
<dbReference type="EMBL" id="VSSQ01081384">
    <property type="protein sequence ID" value="MPN30314.1"/>
    <property type="molecule type" value="Genomic_DNA"/>
</dbReference>
<dbReference type="PANTHER" id="PTHR11958">
    <property type="entry name" value="SODIUM/DICARBOXYLATE SYMPORTER-RELATED"/>
    <property type="match status" value="1"/>
</dbReference>
<dbReference type="PANTHER" id="PTHR11958:SF63">
    <property type="entry name" value="AMINO ACID TRANSPORTER"/>
    <property type="match status" value="1"/>
</dbReference>
<comment type="subcellular location">
    <subcellularLocation>
        <location evidence="1">Membrane</location>
        <topology evidence="1">Multi-pass membrane protein</topology>
    </subcellularLocation>
</comment>
<gene>
    <name evidence="7" type="primary">gltT_18</name>
    <name evidence="7" type="ORF">SDC9_177785</name>
</gene>
<comment type="caution">
    <text evidence="7">The sequence shown here is derived from an EMBL/GenBank/DDBJ whole genome shotgun (WGS) entry which is preliminary data.</text>
</comment>
<dbReference type="Pfam" id="PF00375">
    <property type="entry name" value="SDF"/>
    <property type="match status" value="1"/>
</dbReference>
<proteinExistence type="predicted"/>
<keyword evidence="3 6" id="KW-0812">Transmembrane</keyword>
<reference evidence="7" key="1">
    <citation type="submission" date="2019-08" db="EMBL/GenBank/DDBJ databases">
        <authorList>
            <person name="Kucharzyk K."/>
            <person name="Murdoch R.W."/>
            <person name="Higgins S."/>
            <person name="Loffler F."/>
        </authorList>
    </citation>
    <scope>NUCLEOTIDE SEQUENCE</scope>
</reference>
<dbReference type="InterPro" id="IPR050746">
    <property type="entry name" value="DAACS"/>
</dbReference>
<keyword evidence="5 6" id="KW-0472">Membrane</keyword>
<sequence>MYTLVVWGGCIVHAGLVLPGLVYGFTRLNPYKHIKQMSVPLLTAFSTCSSGATLPLTIRDSQEKTGISNKIASFVLPLGSTVNMNGTALYEGVTAIFIAQAYGIDLSVGQQFVIVLTSVLAAVGSAGIPMAGLVMIAVVLGAVGLPLEGIGLVLAVQQLCDMIRTSVNVYGDTCAAVVVAHSEGEKLNL</sequence>
<evidence type="ECO:0000256" key="6">
    <source>
        <dbReference type="SAM" id="Phobius"/>
    </source>
</evidence>
<organism evidence="7">
    <name type="scientific">bioreactor metagenome</name>
    <dbReference type="NCBI Taxonomy" id="1076179"/>
    <lineage>
        <taxon>unclassified sequences</taxon>
        <taxon>metagenomes</taxon>
        <taxon>ecological metagenomes</taxon>
    </lineage>
</organism>
<evidence type="ECO:0000313" key="7">
    <source>
        <dbReference type="EMBL" id="MPN30314.1"/>
    </source>
</evidence>
<protein>
    <submittedName>
        <fullName evidence="7">Proton/sodium-glutamate symport protein</fullName>
    </submittedName>
</protein>
<accession>A0A645H1U4</accession>
<feature type="transmembrane region" description="Helical" evidence="6">
    <location>
        <begin position="112"/>
        <end position="128"/>
    </location>
</feature>
<dbReference type="SUPFAM" id="SSF118215">
    <property type="entry name" value="Proton glutamate symport protein"/>
    <property type="match status" value="1"/>
</dbReference>
<dbReference type="GO" id="GO:0016020">
    <property type="term" value="C:membrane"/>
    <property type="evidence" value="ECO:0007669"/>
    <property type="project" value="UniProtKB-SubCell"/>
</dbReference>
<evidence type="ECO:0000256" key="4">
    <source>
        <dbReference type="ARBA" id="ARBA00022989"/>
    </source>
</evidence>
<dbReference type="Gene3D" id="1.10.3860.10">
    <property type="entry name" value="Sodium:dicarboxylate symporter"/>
    <property type="match status" value="1"/>
</dbReference>
<feature type="transmembrane region" description="Helical" evidence="6">
    <location>
        <begin position="6"/>
        <end position="26"/>
    </location>
</feature>
<evidence type="ECO:0000256" key="3">
    <source>
        <dbReference type="ARBA" id="ARBA00022692"/>
    </source>
</evidence>
<keyword evidence="2" id="KW-0813">Transport</keyword>
<dbReference type="PRINTS" id="PR00173">
    <property type="entry name" value="EDTRNSPORT"/>
</dbReference>
<name>A0A645H1U4_9ZZZZ</name>
<dbReference type="InterPro" id="IPR001991">
    <property type="entry name" value="Na-dicarboxylate_symporter"/>
</dbReference>
<evidence type="ECO:0000256" key="2">
    <source>
        <dbReference type="ARBA" id="ARBA00022448"/>
    </source>
</evidence>
<evidence type="ECO:0000256" key="1">
    <source>
        <dbReference type="ARBA" id="ARBA00004141"/>
    </source>
</evidence>
<feature type="transmembrane region" description="Helical" evidence="6">
    <location>
        <begin position="134"/>
        <end position="156"/>
    </location>
</feature>
<dbReference type="AlphaFoldDB" id="A0A645H1U4"/>